<keyword evidence="5" id="KW-0732">Signal</keyword>
<evidence type="ECO:0000256" key="3">
    <source>
        <dbReference type="ARBA" id="ARBA00025762"/>
    </source>
</evidence>
<proteinExistence type="inferred from homology"/>
<dbReference type="InterPro" id="IPR036866">
    <property type="entry name" value="RibonucZ/Hydroxyglut_hydro"/>
</dbReference>
<dbReference type="CDD" id="cd07735">
    <property type="entry name" value="class_II_PDE_MBL-fold"/>
    <property type="match status" value="1"/>
</dbReference>
<gene>
    <name evidence="7" type="ORF">GOB93_10405</name>
</gene>
<evidence type="ECO:0000256" key="4">
    <source>
        <dbReference type="PIRNR" id="PIRNR000962"/>
    </source>
</evidence>
<feature type="domain" description="Metallo-beta-lactamase" evidence="6">
    <location>
        <begin position="38"/>
        <end position="256"/>
    </location>
</feature>
<dbReference type="InterPro" id="IPR001279">
    <property type="entry name" value="Metallo-B-lactamas"/>
</dbReference>
<dbReference type="SUPFAM" id="SSF56281">
    <property type="entry name" value="Metallo-hydrolase/oxidoreductase"/>
    <property type="match status" value="1"/>
</dbReference>
<keyword evidence="8" id="KW-1185">Reference proteome</keyword>
<keyword evidence="2 4" id="KW-0114">cAMP</keyword>
<evidence type="ECO:0000256" key="5">
    <source>
        <dbReference type="SAM" id="SignalP"/>
    </source>
</evidence>
<dbReference type="RefSeq" id="WP_173583443.1">
    <property type="nucleotide sequence ID" value="NZ_WOTB01000012.1"/>
</dbReference>
<dbReference type="PRINTS" id="PR00388">
    <property type="entry name" value="PDIESTERASE2"/>
</dbReference>
<evidence type="ECO:0000313" key="8">
    <source>
        <dbReference type="Proteomes" id="UP000635278"/>
    </source>
</evidence>
<dbReference type="SMART" id="SM00849">
    <property type="entry name" value="Lactamase_B"/>
    <property type="match status" value="1"/>
</dbReference>
<protein>
    <submittedName>
        <fullName evidence="7">3',5'-cyclic-nucleotide phosphodiesterase</fullName>
    </submittedName>
</protein>
<organism evidence="7 8">
    <name type="scientific">Acetobacter musti</name>
    <dbReference type="NCBI Taxonomy" id="864732"/>
    <lineage>
        <taxon>Bacteria</taxon>
        <taxon>Pseudomonadati</taxon>
        <taxon>Pseudomonadota</taxon>
        <taxon>Alphaproteobacteria</taxon>
        <taxon>Acetobacterales</taxon>
        <taxon>Acetobacteraceae</taxon>
        <taxon>Acetobacter</taxon>
    </lineage>
</organism>
<dbReference type="Proteomes" id="UP000635278">
    <property type="component" value="Unassembled WGS sequence"/>
</dbReference>
<name>A0ABX0JPP7_9PROT</name>
<dbReference type="InterPro" id="IPR024225">
    <property type="entry name" value="cAMP-PdiesteraseII_CS"/>
</dbReference>
<evidence type="ECO:0000259" key="6">
    <source>
        <dbReference type="SMART" id="SM00849"/>
    </source>
</evidence>
<comment type="caution">
    <text evidence="7">The sequence shown here is derived from an EMBL/GenBank/DDBJ whole genome shotgun (WGS) entry which is preliminary data.</text>
</comment>
<evidence type="ECO:0000313" key="7">
    <source>
        <dbReference type="EMBL" id="NHN85049.1"/>
    </source>
</evidence>
<comment type="similarity">
    <text evidence="3 4">Belongs to the cyclic nucleotide phosphodiesterase class-II family.</text>
</comment>
<dbReference type="PROSITE" id="PS00607">
    <property type="entry name" value="PDEASE_II"/>
    <property type="match status" value="1"/>
</dbReference>
<dbReference type="PIRSF" id="PIRSF000962">
    <property type="entry name" value="Cyc_nuc_PDEase"/>
    <property type="match status" value="1"/>
</dbReference>
<dbReference type="Gene3D" id="3.60.15.10">
    <property type="entry name" value="Ribonuclease Z/Hydroxyacylglutathione hydrolase-like"/>
    <property type="match status" value="1"/>
</dbReference>
<dbReference type="Pfam" id="PF02112">
    <property type="entry name" value="PDEase_II"/>
    <property type="match status" value="1"/>
</dbReference>
<sequence length="327" mass="35355">MRLISLSLCLFLLLAPLAHAAGFRITVLGARGGLLDGNLSAYLVRPENDPNGILCDAGTVLNGIQTADQAGAFSDLRLPLNTPDSRSGFILHDVIRAYLISHAHLDHVAGLVLVSPDDAQKPIYALPSVHAILNENLFGSPVWINMTDRGNEPRLGKYHDVDLAVGTPVSVPQTALQITAWPLSHGGMESTAFLIGSGRDAMLYLGDTGADSVEHSTRLHALWQAVAPLVRARRLRGIIIECSYDNARPEKLLFGHLTPRLLLEELNDLQHTAHASLRGLPVLVAHIKPSLKTGDNPEKTIAEELNAGNTQGVRFTVAEQSMSLLWK</sequence>
<evidence type="ECO:0000256" key="2">
    <source>
        <dbReference type="ARBA" id="ARBA00023149"/>
    </source>
</evidence>
<feature type="signal peptide" evidence="5">
    <location>
        <begin position="1"/>
        <end position="20"/>
    </location>
</feature>
<keyword evidence="1 4" id="KW-0378">Hydrolase</keyword>
<evidence type="ECO:0000256" key="1">
    <source>
        <dbReference type="ARBA" id="ARBA00022801"/>
    </source>
</evidence>
<dbReference type="PANTHER" id="PTHR28283">
    <property type="entry name" value="3',5'-CYCLIC-NUCLEOTIDE PHOSPHODIESTERASE 1"/>
    <property type="match status" value="1"/>
</dbReference>
<dbReference type="PANTHER" id="PTHR28283:SF1">
    <property type="entry name" value="3',5'-CYCLIC-NUCLEOTIDE PHOSPHODIESTERASE 1"/>
    <property type="match status" value="1"/>
</dbReference>
<accession>A0ABX0JPP7</accession>
<dbReference type="InterPro" id="IPR000396">
    <property type="entry name" value="Pdiesterase2"/>
</dbReference>
<feature type="chain" id="PRO_5047346829" evidence="5">
    <location>
        <begin position="21"/>
        <end position="327"/>
    </location>
</feature>
<reference evidence="7 8" key="1">
    <citation type="journal article" date="2020" name="Int. J. Syst. Evol. Microbiol.">
        <title>Novel acetic acid bacteria from cider fermentations: Acetobacter conturbans sp. nov. and Acetobacter fallax sp. nov.</title>
        <authorList>
            <person name="Sombolestani A.S."/>
            <person name="Cleenwerck I."/>
            <person name="Cnockaert M."/>
            <person name="Borremans W."/>
            <person name="Wieme A.D."/>
            <person name="De Vuyst L."/>
            <person name="Vandamme P."/>
        </authorList>
    </citation>
    <scope>NUCLEOTIDE SEQUENCE [LARGE SCALE GENOMIC DNA]</scope>
    <source>
        <strain evidence="7 8">LMG 30640</strain>
    </source>
</reference>
<dbReference type="EMBL" id="WOTB01000012">
    <property type="protein sequence ID" value="NHN85049.1"/>
    <property type="molecule type" value="Genomic_DNA"/>
</dbReference>